<proteinExistence type="predicted"/>
<dbReference type="InterPro" id="IPR009003">
    <property type="entry name" value="Peptidase_S1_PA"/>
</dbReference>
<dbReference type="AlphaFoldDB" id="A0A932YXX0"/>
<accession>A0A932YXX0</accession>
<feature type="region of interest" description="Disordered" evidence="1">
    <location>
        <begin position="34"/>
        <end position="95"/>
    </location>
</feature>
<name>A0A932YXX0_9BACT</name>
<dbReference type="EMBL" id="JACQMJ010000007">
    <property type="protein sequence ID" value="MBI4132291.1"/>
    <property type="molecule type" value="Genomic_DNA"/>
</dbReference>
<sequence length="327" mass="34850">MRAFFQTLLLLAAAVIAAKVTLYARQGPIIREPTPTAEVRGIESPIPARPVPPPAPSPPPAKPKPPHAPKASPPPQSPPVPAAVELPPPPSPSLTNQQFYERYAGAVVQVFCRTQREIFAASGVIVNERGLVLTNAHVAEIVRASGAENCRARHENPASEFAKLEIVFIADTSLKIADTAVSQRDVAFLRLIEPTESFRFAPIAVGFVERGITLLTLGYPSEFLESISTTQHSNLVFSSLRVDDYVDVDGNAATAEAYDSKGGIALQQGSSGTALFTPSGEVVGLIFATTKGATTADREGIALTTPYIDKIMRLEAGEGLVEFITSR</sequence>
<comment type="caution">
    <text evidence="2">The sequence shown here is derived from an EMBL/GenBank/DDBJ whole genome shotgun (WGS) entry which is preliminary data.</text>
</comment>
<dbReference type="Proteomes" id="UP000704960">
    <property type="component" value="Unassembled WGS sequence"/>
</dbReference>
<reference evidence="2" key="1">
    <citation type="submission" date="2020-07" db="EMBL/GenBank/DDBJ databases">
        <title>Huge and variable diversity of episymbiotic CPR bacteria and DPANN archaea in groundwater ecosystems.</title>
        <authorList>
            <person name="He C.Y."/>
            <person name="Keren R."/>
            <person name="Whittaker M."/>
            <person name="Farag I.F."/>
            <person name="Doudna J."/>
            <person name="Cate J.H.D."/>
            <person name="Banfield J.F."/>
        </authorList>
    </citation>
    <scope>NUCLEOTIDE SEQUENCE</scope>
    <source>
        <strain evidence="2">NC_groundwater_1226_Ag_S-0.1um_59_124</strain>
    </source>
</reference>
<evidence type="ECO:0000313" key="3">
    <source>
        <dbReference type="Proteomes" id="UP000704960"/>
    </source>
</evidence>
<dbReference type="SUPFAM" id="SSF50494">
    <property type="entry name" value="Trypsin-like serine proteases"/>
    <property type="match status" value="1"/>
</dbReference>
<dbReference type="Pfam" id="PF13365">
    <property type="entry name" value="Trypsin_2"/>
    <property type="match status" value="1"/>
</dbReference>
<protein>
    <submittedName>
        <fullName evidence="2">Trypsin-like peptidase domain-containing protein</fullName>
    </submittedName>
</protein>
<evidence type="ECO:0000313" key="2">
    <source>
        <dbReference type="EMBL" id="MBI4132291.1"/>
    </source>
</evidence>
<feature type="compositionally biased region" description="Pro residues" evidence="1">
    <location>
        <begin position="47"/>
        <end position="92"/>
    </location>
</feature>
<evidence type="ECO:0000256" key="1">
    <source>
        <dbReference type="SAM" id="MobiDB-lite"/>
    </source>
</evidence>
<gene>
    <name evidence="2" type="ORF">HY474_01530</name>
</gene>
<dbReference type="Gene3D" id="2.40.10.10">
    <property type="entry name" value="Trypsin-like serine proteases"/>
    <property type="match status" value="2"/>
</dbReference>
<dbReference type="InterPro" id="IPR043504">
    <property type="entry name" value="Peptidase_S1_PA_chymotrypsin"/>
</dbReference>
<organism evidence="2 3">
    <name type="scientific">Candidatus Sungiibacteriota bacterium</name>
    <dbReference type="NCBI Taxonomy" id="2750080"/>
    <lineage>
        <taxon>Bacteria</taxon>
        <taxon>Candidatus Sungiibacteriota</taxon>
    </lineage>
</organism>